<feature type="region of interest" description="Disordered" evidence="2">
    <location>
        <begin position="1"/>
        <end position="33"/>
    </location>
</feature>
<dbReference type="EMBL" id="CP032514">
    <property type="protein sequence ID" value="AYD89488.1"/>
    <property type="molecule type" value="Genomic_DNA"/>
</dbReference>
<feature type="compositionally biased region" description="Low complexity" evidence="2">
    <location>
        <begin position="1"/>
        <end position="21"/>
    </location>
</feature>
<evidence type="ECO:0000256" key="2">
    <source>
        <dbReference type="SAM" id="MobiDB-lite"/>
    </source>
</evidence>
<evidence type="ECO:0000313" key="5">
    <source>
        <dbReference type="Proteomes" id="UP000273001"/>
    </source>
</evidence>
<reference evidence="4 5" key="1">
    <citation type="submission" date="2018-09" db="EMBL/GenBank/DDBJ databases">
        <authorList>
            <person name="Li J."/>
        </authorList>
    </citation>
    <scope>NUCLEOTIDE SEQUENCE [LARGE SCALE GENOMIC DNA]</scope>
    <source>
        <strain evidence="4 5">2129</strain>
    </source>
</reference>
<dbReference type="SUPFAM" id="SSF54211">
    <property type="entry name" value="Ribosomal protein S5 domain 2-like"/>
    <property type="match status" value="1"/>
</dbReference>
<name>A0ABM6Z2E1_9ACTO</name>
<dbReference type="InterPro" id="IPR020568">
    <property type="entry name" value="Ribosomal_Su5_D2-typ_SF"/>
</dbReference>
<dbReference type="InterPro" id="IPR001498">
    <property type="entry name" value="Impact_N"/>
</dbReference>
<dbReference type="PANTHER" id="PTHR16301:SF20">
    <property type="entry name" value="IMPACT FAMILY MEMBER YIGZ"/>
    <property type="match status" value="1"/>
</dbReference>
<accession>A0ABM6Z2E1</accession>
<sequence>MSPTSPSASLSTTLPPSASSRSPEHLPPHDGLSPVGYLTLARAEQPVTELEVRRSRFLAQAARADTENAARAFIARARSTYPDARHHCSAFIVAVDGAQPVERSSDDGEPSGTAGGPMLEVLRASGLMSTVVVVTRYFGGTLLGTGGLVRAYSEAAAQALSAATRVRLVIRHLWTLTVPPAQAGHLEAGLRGCATAADVTVEETTWEATQVVLTVSTPDAQAAALRPLLASLSSGQARLHPAGTRLVEVPEPPGRT</sequence>
<comment type="similarity">
    <text evidence="1">Belongs to the IMPACT family.</text>
</comment>
<organism evidence="4 5">
    <name type="scientific">Actinomyces lilanjuaniae</name>
    <dbReference type="NCBI Taxonomy" id="2321394"/>
    <lineage>
        <taxon>Bacteria</taxon>
        <taxon>Bacillati</taxon>
        <taxon>Actinomycetota</taxon>
        <taxon>Actinomycetes</taxon>
        <taxon>Actinomycetales</taxon>
        <taxon>Actinomycetaceae</taxon>
        <taxon>Actinomyces</taxon>
    </lineage>
</organism>
<dbReference type="Proteomes" id="UP000273001">
    <property type="component" value="Chromosome"/>
</dbReference>
<evidence type="ECO:0000313" key="4">
    <source>
        <dbReference type="EMBL" id="AYD89488.1"/>
    </source>
</evidence>
<keyword evidence="5" id="KW-1185">Reference proteome</keyword>
<dbReference type="PANTHER" id="PTHR16301">
    <property type="entry name" value="IMPACT-RELATED"/>
    <property type="match status" value="1"/>
</dbReference>
<dbReference type="Pfam" id="PF01205">
    <property type="entry name" value="Impact_N"/>
    <property type="match status" value="1"/>
</dbReference>
<feature type="domain" description="Impact N-terminal" evidence="3">
    <location>
        <begin position="53"/>
        <end position="160"/>
    </location>
</feature>
<evidence type="ECO:0000256" key="1">
    <source>
        <dbReference type="ARBA" id="ARBA00007665"/>
    </source>
</evidence>
<dbReference type="Gene3D" id="3.30.230.30">
    <property type="entry name" value="Impact, N-terminal domain"/>
    <property type="match status" value="1"/>
</dbReference>
<protein>
    <submittedName>
        <fullName evidence="4">DUF1949 domain-containing protein</fullName>
    </submittedName>
</protein>
<proteinExistence type="inferred from homology"/>
<dbReference type="InterPro" id="IPR020569">
    <property type="entry name" value="UPF0029_Impact_CS"/>
</dbReference>
<dbReference type="InterPro" id="IPR036956">
    <property type="entry name" value="Impact_N_sf"/>
</dbReference>
<evidence type="ECO:0000259" key="3">
    <source>
        <dbReference type="Pfam" id="PF01205"/>
    </source>
</evidence>
<dbReference type="InterPro" id="IPR023582">
    <property type="entry name" value="Impact"/>
</dbReference>
<dbReference type="PROSITE" id="PS00910">
    <property type="entry name" value="UPF0029"/>
    <property type="match status" value="1"/>
</dbReference>
<gene>
    <name evidence="4" type="ORF">D5R93_04395</name>
</gene>